<dbReference type="InterPro" id="IPR014851">
    <property type="entry name" value="BCS1_N"/>
</dbReference>
<keyword evidence="6 13" id="KW-0378">Hydrolase</keyword>
<evidence type="ECO:0000256" key="5">
    <source>
        <dbReference type="ARBA" id="ARBA00022792"/>
    </source>
</evidence>
<comment type="subcellular location">
    <subcellularLocation>
        <location evidence="1">Mitochondrion inner membrane</location>
        <topology evidence="1">Single-pass membrane protein</topology>
    </subcellularLocation>
</comment>
<name>A0A8H6XY61_9AGAR</name>
<keyword evidence="5" id="KW-0999">Mitochondrion inner membrane</keyword>
<evidence type="ECO:0000256" key="3">
    <source>
        <dbReference type="ARBA" id="ARBA00022692"/>
    </source>
</evidence>
<gene>
    <name evidence="13" type="ORF">MVEN_01391000</name>
</gene>
<dbReference type="Pfam" id="PF25426">
    <property type="entry name" value="AAA_lid_BCS1"/>
    <property type="match status" value="1"/>
</dbReference>
<keyword evidence="10" id="KW-0472">Membrane</keyword>
<dbReference type="AlphaFoldDB" id="A0A8H6XY61"/>
<evidence type="ECO:0000256" key="9">
    <source>
        <dbReference type="ARBA" id="ARBA00023128"/>
    </source>
</evidence>
<comment type="catalytic activity">
    <reaction evidence="11">
        <text>ATP + H2O = ADP + phosphate + H(+)</text>
        <dbReference type="Rhea" id="RHEA:13065"/>
        <dbReference type="ChEBI" id="CHEBI:15377"/>
        <dbReference type="ChEBI" id="CHEBI:15378"/>
        <dbReference type="ChEBI" id="CHEBI:30616"/>
        <dbReference type="ChEBI" id="CHEBI:43474"/>
        <dbReference type="ChEBI" id="CHEBI:456216"/>
    </reaction>
    <physiologicalReaction direction="left-to-right" evidence="11">
        <dbReference type="Rhea" id="RHEA:13066"/>
    </physiologicalReaction>
</comment>
<dbReference type="GO" id="GO:0016887">
    <property type="term" value="F:ATP hydrolysis activity"/>
    <property type="evidence" value="ECO:0007669"/>
    <property type="project" value="InterPro"/>
</dbReference>
<sequence length="660" mass="73815">MPPASSSIPHLLRSLLRLLCSSSKHASRFVKYILRHPQAGELIRFLFLGTVMETARSLTQKIPQYVNIFMVKAHFQRGNATFDWVSSYLDHHQVWNQSRTFNVTAKDTDKIKDRDLRFKSGDGYLDAVYEPASWALSTDLFHWKKKHWITVSVDKSGLTLSVWSLNQSVLDDFIQEAREFYLQRPVPPPVISAPPVISPPTGSPPGFVGEWLGSLLVTGIFDSGDFSFIWILEYLQSQDIMADIMQFHISTRQADAGWSPQGKKETVHALPLRPNSIHRFRWRSHWVQANLYSGGPSGPQIAILIHSCDKTVLLDFIEAARLQYKEASISRVNVHLTTGHANWGRMVSKNRRSFSTLILPDGIKETLLADMKEFLENEEWYTFAGVPHRRGYLLYGDPGTGKSTTVHALAGELGMEIYFVSLASPGVNNFSLGELFHSTPPHSILLIEDIDCAFPTRVNPSDEVQTQTDEEGRPIEILQPRSKVTLAGLLNILDSVASQEGRILIATTNHIEQLDPGTVTSLRSDFAPTHIITTALIRPGRIDMKIKYSLAMGEQLENVFNRFYPVNNDAANPPGIKSGLTVSEIEGLARQFAAAVPHSKYSIAQLQGYLLGWKNDPKGAVQGIPSWIAQQEIEAMQSAKHGRQWFLSNMQGGISDGSDY</sequence>
<evidence type="ECO:0000256" key="10">
    <source>
        <dbReference type="ARBA" id="ARBA00023136"/>
    </source>
</evidence>
<dbReference type="GO" id="GO:0005524">
    <property type="term" value="F:ATP binding"/>
    <property type="evidence" value="ECO:0007669"/>
    <property type="project" value="UniProtKB-KW"/>
</dbReference>
<dbReference type="InterPro" id="IPR003959">
    <property type="entry name" value="ATPase_AAA_core"/>
</dbReference>
<evidence type="ECO:0000256" key="7">
    <source>
        <dbReference type="ARBA" id="ARBA00022840"/>
    </source>
</evidence>
<protein>
    <submittedName>
        <fullName evidence="13">p-loop containing nucleoside triphosphate hydrolase protein</fullName>
    </submittedName>
</protein>
<evidence type="ECO:0000313" key="14">
    <source>
        <dbReference type="Proteomes" id="UP000620124"/>
    </source>
</evidence>
<reference evidence="13" key="1">
    <citation type="submission" date="2020-05" db="EMBL/GenBank/DDBJ databases">
        <title>Mycena genomes resolve the evolution of fungal bioluminescence.</title>
        <authorList>
            <person name="Tsai I.J."/>
        </authorList>
    </citation>
    <scope>NUCLEOTIDE SEQUENCE</scope>
    <source>
        <strain evidence="13">CCC161011</strain>
    </source>
</reference>
<evidence type="ECO:0000256" key="1">
    <source>
        <dbReference type="ARBA" id="ARBA00004434"/>
    </source>
</evidence>
<accession>A0A8H6XY61</accession>
<dbReference type="PANTHER" id="PTHR23070">
    <property type="entry name" value="BCS1 AAA-TYPE ATPASE"/>
    <property type="match status" value="1"/>
</dbReference>
<keyword evidence="3" id="KW-0812">Transmembrane</keyword>
<dbReference type="InterPro" id="IPR050747">
    <property type="entry name" value="Mitochondrial_chaperone_BCS1"/>
</dbReference>
<dbReference type="InterPro" id="IPR027417">
    <property type="entry name" value="P-loop_NTPase"/>
</dbReference>
<evidence type="ECO:0000256" key="4">
    <source>
        <dbReference type="ARBA" id="ARBA00022741"/>
    </source>
</evidence>
<dbReference type="InterPro" id="IPR057495">
    <property type="entry name" value="AAA_lid_BCS1"/>
</dbReference>
<evidence type="ECO:0000313" key="13">
    <source>
        <dbReference type="EMBL" id="KAF7348721.1"/>
    </source>
</evidence>
<keyword evidence="8" id="KW-1133">Transmembrane helix</keyword>
<evidence type="ECO:0000256" key="11">
    <source>
        <dbReference type="ARBA" id="ARBA00048778"/>
    </source>
</evidence>
<evidence type="ECO:0000259" key="12">
    <source>
        <dbReference type="SMART" id="SM00382"/>
    </source>
</evidence>
<dbReference type="Pfam" id="PF00004">
    <property type="entry name" value="AAA"/>
    <property type="match status" value="1"/>
</dbReference>
<dbReference type="SUPFAM" id="SSF52540">
    <property type="entry name" value="P-loop containing nucleoside triphosphate hydrolases"/>
    <property type="match status" value="1"/>
</dbReference>
<dbReference type="OrthoDB" id="10251412at2759"/>
<dbReference type="Proteomes" id="UP000620124">
    <property type="component" value="Unassembled WGS sequence"/>
</dbReference>
<comment type="similarity">
    <text evidence="2">Belongs to the AAA ATPase family. BCS1 subfamily.</text>
</comment>
<keyword evidence="9" id="KW-0496">Mitochondrion</keyword>
<comment type="caution">
    <text evidence="13">The sequence shown here is derived from an EMBL/GenBank/DDBJ whole genome shotgun (WGS) entry which is preliminary data.</text>
</comment>
<dbReference type="EMBL" id="JACAZI010000011">
    <property type="protein sequence ID" value="KAF7348721.1"/>
    <property type="molecule type" value="Genomic_DNA"/>
</dbReference>
<feature type="domain" description="AAA+ ATPase" evidence="12">
    <location>
        <begin position="388"/>
        <end position="553"/>
    </location>
</feature>
<evidence type="ECO:0000256" key="2">
    <source>
        <dbReference type="ARBA" id="ARBA00007448"/>
    </source>
</evidence>
<dbReference type="Pfam" id="PF08740">
    <property type="entry name" value="BCS1_N"/>
    <property type="match status" value="2"/>
</dbReference>
<evidence type="ECO:0000256" key="8">
    <source>
        <dbReference type="ARBA" id="ARBA00022989"/>
    </source>
</evidence>
<dbReference type="SMART" id="SM00382">
    <property type="entry name" value="AAA"/>
    <property type="match status" value="1"/>
</dbReference>
<proteinExistence type="inferred from homology"/>
<keyword evidence="14" id="KW-1185">Reference proteome</keyword>
<keyword evidence="7" id="KW-0067">ATP-binding</keyword>
<dbReference type="InterPro" id="IPR003593">
    <property type="entry name" value="AAA+_ATPase"/>
</dbReference>
<dbReference type="GO" id="GO:0005743">
    <property type="term" value="C:mitochondrial inner membrane"/>
    <property type="evidence" value="ECO:0007669"/>
    <property type="project" value="UniProtKB-SubCell"/>
</dbReference>
<dbReference type="Gene3D" id="3.40.50.300">
    <property type="entry name" value="P-loop containing nucleotide triphosphate hydrolases"/>
    <property type="match status" value="1"/>
</dbReference>
<keyword evidence="4" id="KW-0547">Nucleotide-binding</keyword>
<evidence type="ECO:0000256" key="6">
    <source>
        <dbReference type="ARBA" id="ARBA00022801"/>
    </source>
</evidence>
<organism evidence="13 14">
    <name type="scientific">Mycena venus</name>
    <dbReference type="NCBI Taxonomy" id="2733690"/>
    <lineage>
        <taxon>Eukaryota</taxon>
        <taxon>Fungi</taxon>
        <taxon>Dikarya</taxon>
        <taxon>Basidiomycota</taxon>
        <taxon>Agaricomycotina</taxon>
        <taxon>Agaricomycetes</taxon>
        <taxon>Agaricomycetidae</taxon>
        <taxon>Agaricales</taxon>
        <taxon>Marasmiineae</taxon>
        <taxon>Mycenaceae</taxon>
        <taxon>Mycena</taxon>
    </lineage>
</organism>